<evidence type="ECO:0000256" key="4">
    <source>
        <dbReference type="ARBA" id="ARBA00023136"/>
    </source>
</evidence>
<comment type="subcellular location">
    <subcellularLocation>
        <location evidence="1">Membrane</location>
        <topology evidence="1">Multi-pass membrane protein</topology>
    </subcellularLocation>
</comment>
<feature type="transmembrane region" description="Helical" evidence="5">
    <location>
        <begin position="75"/>
        <end position="92"/>
    </location>
</feature>
<dbReference type="GO" id="GO:0022857">
    <property type="term" value="F:transmembrane transporter activity"/>
    <property type="evidence" value="ECO:0007669"/>
    <property type="project" value="InterPro"/>
</dbReference>
<dbReference type="Pfam" id="PF07690">
    <property type="entry name" value="MFS_1"/>
    <property type="match status" value="1"/>
</dbReference>
<dbReference type="OrthoDB" id="9810941at2"/>
<dbReference type="InterPro" id="IPR011701">
    <property type="entry name" value="MFS"/>
</dbReference>
<feature type="transmembrane region" description="Helical" evidence="5">
    <location>
        <begin position="136"/>
        <end position="158"/>
    </location>
</feature>
<dbReference type="InterPro" id="IPR036259">
    <property type="entry name" value="MFS_trans_sf"/>
</dbReference>
<feature type="transmembrane region" description="Helical" evidence="5">
    <location>
        <begin position="204"/>
        <end position="225"/>
    </location>
</feature>
<dbReference type="SUPFAM" id="SSF103473">
    <property type="entry name" value="MFS general substrate transporter"/>
    <property type="match status" value="1"/>
</dbReference>
<dbReference type="CDD" id="cd17393">
    <property type="entry name" value="MFS_MosC_like"/>
    <property type="match status" value="1"/>
</dbReference>
<evidence type="ECO:0000313" key="6">
    <source>
        <dbReference type="EMBL" id="AXF86615.1"/>
    </source>
</evidence>
<feature type="transmembrane region" description="Helical" evidence="5">
    <location>
        <begin position="359"/>
        <end position="379"/>
    </location>
</feature>
<dbReference type="GO" id="GO:0016020">
    <property type="term" value="C:membrane"/>
    <property type="evidence" value="ECO:0007669"/>
    <property type="project" value="UniProtKB-SubCell"/>
</dbReference>
<proteinExistence type="predicted"/>
<evidence type="ECO:0000256" key="5">
    <source>
        <dbReference type="SAM" id="Phobius"/>
    </source>
</evidence>
<dbReference type="AlphaFoldDB" id="A0A345DE27"/>
<sequence length="385" mass="41352">MAQCPSAQAAQKTLFTIFALLGMMNGLWAASIPLLQKRLNLTADILGLSMFCFALGAMLATFVVPKYILRHSTRWVMMVSATIIWLTFPLMLDASSLSTLLPINVAVGFGFGAMDASMNSHAFNVEHFLQKPTMSLLHAGWSVGTIVGSAAVAAVLYLSMPYMGSMYAICIAALALMWTLRQWCYAHDFQASDTADALTNSTRLPFTLIVIAIMTALSFFTEGAISDWAGLFLRDDKFASPTQTALSLAAFSIGMTFARFRGDAWRARFSILPLLRASCGGAALATLAFIASPNAPLALLSLAVAGVCSANIVPLLFVRAGHIEGVPSARGVAYVAGMGYASLLGGPALLGYLAHHWSLSASFFIVVSCNVILFLEAFWRMKQQR</sequence>
<feature type="transmembrane region" description="Helical" evidence="5">
    <location>
        <begin position="297"/>
        <end position="320"/>
    </location>
</feature>
<evidence type="ECO:0000256" key="3">
    <source>
        <dbReference type="ARBA" id="ARBA00022989"/>
    </source>
</evidence>
<evidence type="ECO:0000256" key="2">
    <source>
        <dbReference type="ARBA" id="ARBA00022692"/>
    </source>
</evidence>
<feature type="transmembrane region" description="Helical" evidence="5">
    <location>
        <begin position="245"/>
        <end position="262"/>
    </location>
</feature>
<reference evidence="7" key="1">
    <citation type="submission" date="2018-07" db="EMBL/GenBank/DDBJ databases">
        <authorList>
            <person name="Kim H."/>
        </authorList>
    </citation>
    <scope>NUCLEOTIDE SEQUENCE [LARGE SCALE GENOMIC DNA]</scope>
    <source>
        <strain evidence="7">F02</strain>
    </source>
</reference>
<keyword evidence="7" id="KW-1185">Reference proteome</keyword>
<dbReference type="EMBL" id="CP031124">
    <property type="protein sequence ID" value="AXF86615.1"/>
    <property type="molecule type" value="Genomic_DNA"/>
</dbReference>
<protein>
    <submittedName>
        <fullName evidence="6">Inner membrane protein YbjJ</fullName>
    </submittedName>
</protein>
<dbReference type="PANTHER" id="PTHR23514">
    <property type="entry name" value="BYPASS OF STOP CODON PROTEIN 6"/>
    <property type="match status" value="1"/>
</dbReference>
<name>A0A345DE27_9BURK</name>
<evidence type="ECO:0000256" key="1">
    <source>
        <dbReference type="ARBA" id="ARBA00004141"/>
    </source>
</evidence>
<dbReference type="InterPro" id="IPR051788">
    <property type="entry name" value="MFS_Transporter"/>
</dbReference>
<organism evidence="6 7">
    <name type="scientific">Ephemeroptericola cinctiostellae</name>
    <dbReference type="NCBI Taxonomy" id="2268024"/>
    <lineage>
        <taxon>Bacteria</taxon>
        <taxon>Pseudomonadati</taxon>
        <taxon>Pseudomonadota</taxon>
        <taxon>Betaproteobacteria</taxon>
        <taxon>Burkholderiales</taxon>
        <taxon>Burkholderiaceae</taxon>
        <taxon>Ephemeroptericola</taxon>
    </lineage>
</organism>
<dbReference type="PANTHER" id="PTHR23514:SF13">
    <property type="entry name" value="INNER MEMBRANE PROTEIN YBJJ"/>
    <property type="match status" value="1"/>
</dbReference>
<keyword evidence="2 5" id="KW-0812">Transmembrane</keyword>
<keyword evidence="4 5" id="KW-0472">Membrane</keyword>
<feature type="transmembrane region" description="Helical" evidence="5">
    <location>
        <begin position="45"/>
        <end position="63"/>
    </location>
</feature>
<dbReference type="Gene3D" id="1.20.1250.20">
    <property type="entry name" value="MFS general substrate transporter like domains"/>
    <property type="match status" value="2"/>
</dbReference>
<dbReference type="Proteomes" id="UP000252182">
    <property type="component" value="Chromosome"/>
</dbReference>
<feature type="transmembrane region" description="Helical" evidence="5">
    <location>
        <begin position="332"/>
        <end position="353"/>
    </location>
</feature>
<dbReference type="KEGG" id="hyf:DTO96_102370"/>
<feature type="transmembrane region" description="Helical" evidence="5">
    <location>
        <begin position="274"/>
        <end position="291"/>
    </location>
</feature>
<feature type="transmembrane region" description="Helical" evidence="5">
    <location>
        <begin position="164"/>
        <end position="183"/>
    </location>
</feature>
<keyword evidence="3 5" id="KW-1133">Transmembrane helix</keyword>
<feature type="transmembrane region" description="Helical" evidence="5">
    <location>
        <begin position="98"/>
        <end position="116"/>
    </location>
</feature>
<dbReference type="RefSeq" id="WP_114563669.1">
    <property type="nucleotide sequence ID" value="NZ_CP031124.1"/>
</dbReference>
<evidence type="ECO:0000313" key="7">
    <source>
        <dbReference type="Proteomes" id="UP000252182"/>
    </source>
</evidence>
<accession>A0A345DE27</accession>
<gene>
    <name evidence="6" type="primary">ybjJ</name>
    <name evidence="6" type="ORF">DTO96_102370</name>
</gene>